<reference evidence="17" key="4">
    <citation type="submission" date="2025-09" db="UniProtKB">
        <authorList>
            <consortium name="Ensembl"/>
        </authorList>
    </citation>
    <scope>IDENTIFICATION</scope>
    <source>
        <strain evidence="17">JP 163 A</strain>
    </source>
</reference>
<dbReference type="GO" id="GO:0006914">
    <property type="term" value="P:autophagy"/>
    <property type="evidence" value="ECO:0007669"/>
    <property type="project" value="UniProtKB-KW"/>
</dbReference>
<dbReference type="AlphaFoldDB" id="M4ALF7"/>
<evidence type="ECO:0000313" key="18">
    <source>
        <dbReference type="Proteomes" id="UP000002852"/>
    </source>
</evidence>
<dbReference type="Ensembl" id="ENSXMAT00000015322.2">
    <property type="protein sequence ID" value="ENSXMAP00000015301.2"/>
    <property type="gene ID" value="ENSXMAG00000015279.2"/>
</dbReference>
<evidence type="ECO:0000256" key="4">
    <source>
        <dbReference type="ARBA" id="ARBA00006565"/>
    </source>
</evidence>
<dbReference type="OMA" id="MFHSTAN"/>
<evidence type="ECO:0000256" key="9">
    <source>
        <dbReference type="ARBA" id="ARBA00023006"/>
    </source>
</evidence>
<keyword evidence="10 15" id="KW-0472">Membrane</keyword>
<evidence type="ECO:0000256" key="12">
    <source>
        <dbReference type="ARBA" id="ARBA00023329"/>
    </source>
</evidence>
<comment type="function">
    <text evidence="13">Modulator of macroautophagy that causes accumulation of autophagosomes under basal conditions and enhances autophagic flux. Represses cell death and promotes long-term clonogenic survival of cells grown in the absence of glucose in a macroautophagy-independent manner. May have some role in extracellular matrix engulfment or growth factor receptor recycling, both of which can modulate cell survival.</text>
</comment>
<evidence type="ECO:0000313" key="17">
    <source>
        <dbReference type="Ensembl" id="ENSXMAP00000015301.2"/>
    </source>
</evidence>
<comment type="subcellular location">
    <subcellularLocation>
        <location evidence="3">Cell membrane</location>
        <topology evidence="3">Multi-pass membrane protein</topology>
    </subcellularLocation>
    <subcellularLocation>
        <location evidence="2">Cytoplasmic vesicle</location>
        <location evidence="2">Autophagosome membrane</location>
        <topology evidence="2">Multi-pass membrane protein</topology>
    </subcellularLocation>
    <subcellularLocation>
        <location evidence="1">Endosome membrane</location>
        <topology evidence="1">Multi-pass membrane protein</topology>
    </subcellularLocation>
</comment>
<evidence type="ECO:0000256" key="15">
    <source>
        <dbReference type="SAM" id="Phobius"/>
    </source>
</evidence>
<keyword evidence="11" id="KW-0325">Glycoprotein</keyword>
<dbReference type="Proteomes" id="UP000002852">
    <property type="component" value="Unassembled WGS sequence"/>
</dbReference>
<keyword evidence="5" id="KW-1003">Cell membrane</keyword>
<accession>M4ALF7</accession>
<reference evidence="17" key="3">
    <citation type="submission" date="2025-08" db="UniProtKB">
        <authorList>
            <consortium name="Ensembl"/>
        </authorList>
    </citation>
    <scope>IDENTIFICATION</scope>
    <source>
        <strain evidence="17">JP 163 A</strain>
    </source>
</reference>
<keyword evidence="8 15" id="KW-1133">Transmembrane helix</keyword>
<feature type="transmembrane region" description="Helical" evidence="15">
    <location>
        <begin position="111"/>
        <end position="129"/>
    </location>
</feature>
<evidence type="ECO:0000256" key="2">
    <source>
        <dbReference type="ARBA" id="ARBA00004542"/>
    </source>
</evidence>
<evidence type="ECO:0000256" key="1">
    <source>
        <dbReference type="ARBA" id="ARBA00004337"/>
    </source>
</evidence>
<feature type="transmembrane region" description="Helical" evidence="15">
    <location>
        <begin position="171"/>
        <end position="190"/>
    </location>
</feature>
<dbReference type="GeneTree" id="ENSGT01030000234578"/>
<reference evidence="18" key="2">
    <citation type="journal article" date="2013" name="Nat. Genet.">
        <title>The genome of the platyfish, Xiphophorus maculatus, provides insights into evolutionary adaptation and several complex traits.</title>
        <authorList>
            <person name="Schartl M."/>
            <person name="Walter R.B."/>
            <person name="Shen Y."/>
            <person name="Garcia T."/>
            <person name="Catchen J."/>
            <person name="Amores A."/>
            <person name="Braasch I."/>
            <person name="Chalopin D."/>
            <person name="Volff J.N."/>
            <person name="Lesch K.P."/>
            <person name="Bisazza A."/>
            <person name="Minx P."/>
            <person name="Hillier L."/>
            <person name="Wilson R.K."/>
            <person name="Fuerstenberg S."/>
            <person name="Boore J."/>
            <person name="Searle S."/>
            <person name="Postlethwait J.H."/>
            <person name="Warren W.C."/>
        </authorList>
    </citation>
    <scope>NUCLEOTIDE SEQUENCE [LARGE SCALE GENOMIC DNA]</scope>
    <source>
        <strain evidence="18">JP 163 A</strain>
    </source>
</reference>
<evidence type="ECO:0000256" key="13">
    <source>
        <dbReference type="ARBA" id="ARBA00045144"/>
    </source>
</evidence>
<evidence type="ECO:0000256" key="3">
    <source>
        <dbReference type="ARBA" id="ARBA00004651"/>
    </source>
</evidence>
<proteinExistence type="inferred from homology"/>
<evidence type="ECO:0000256" key="5">
    <source>
        <dbReference type="ARBA" id="ARBA00022475"/>
    </source>
</evidence>
<reference evidence="18" key="1">
    <citation type="submission" date="2012-01" db="EMBL/GenBank/DDBJ databases">
        <authorList>
            <person name="Walter R."/>
            <person name="Schartl M."/>
            <person name="Warren W."/>
        </authorList>
    </citation>
    <scope>NUCLEOTIDE SEQUENCE [LARGE SCALE GENOMIC DNA]</scope>
    <source>
        <strain evidence="18">JP 163 A</strain>
    </source>
</reference>
<dbReference type="PANTHER" id="PTHR21324:SF3">
    <property type="entry name" value="MODULATOR OF MACROAUTOPHAGY TMEM150B"/>
    <property type="match status" value="1"/>
</dbReference>
<keyword evidence="18" id="KW-1185">Reference proteome</keyword>
<dbReference type="InterPro" id="IPR050911">
    <property type="entry name" value="DRAM/TMEM150_Autophagy_Mod"/>
</dbReference>
<feature type="region of interest" description="Disordered" evidence="14">
    <location>
        <begin position="236"/>
        <end position="256"/>
    </location>
</feature>
<keyword evidence="7" id="KW-0967">Endosome</keyword>
<dbReference type="InterPro" id="IPR019402">
    <property type="entry name" value="CWH43_N"/>
</dbReference>
<keyword evidence="6 15" id="KW-0812">Transmembrane</keyword>
<dbReference type="FunCoup" id="M4ALF7">
    <property type="interactions" value="8"/>
</dbReference>
<evidence type="ECO:0000256" key="10">
    <source>
        <dbReference type="ARBA" id="ARBA00023136"/>
    </source>
</evidence>
<evidence type="ECO:0000256" key="8">
    <source>
        <dbReference type="ARBA" id="ARBA00022989"/>
    </source>
</evidence>
<protein>
    <submittedName>
        <fullName evidence="17">Modulator of macroautophagy TMEM150B-like</fullName>
    </submittedName>
</protein>
<evidence type="ECO:0000256" key="14">
    <source>
        <dbReference type="SAM" id="MobiDB-lite"/>
    </source>
</evidence>
<dbReference type="InParanoid" id="M4ALF7"/>
<dbReference type="HOGENOM" id="CLU_059992_0_1_1"/>
<dbReference type="STRING" id="8083.ENSXMAP00000015301"/>
<feature type="domain" description="CWH43-like N-terminal" evidence="16">
    <location>
        <begin position="63"/>
        <end position="223"/>
    </location>
</feature>
<evidence type="ECO:0000256" key="7">
    <source>
        <dbReference type="ARBA" id="ARBA00022753"/>
    </source>
</evidence>
<evidence type="ECO:0000256" key="6">
    <source>
        <dbReference type="ARBA" id="ARBA00022692"/>
    </source>
</evidence>
<feature type="transmembrane region" description="Helical" evidence="15">
    <location>
        <begin position="196"/>
        <end position="219"/>
    </location>
</feature>
<dbReference type="GO" id="GO:0010008">
    <property type="term" value="C:endosome membrane"/>
    <property type="evidence" value="ECO:0007669"/>
    <property type="project" value="UniProtKB-SubCell"/>
</dbReference>
<organism evidence="17 18">
    <name type="scientific">Xiphophorus maculatus</name>
    <name type="common">Southern platyfish</name>
    <name type="synonym">Platypoecilus maculatus</name>
    <dbReference type="NCBI Taxonomy" id="8083"/>
    <lineage>
        <taxon>Eukaryota</taxon>
        <taxon>Metazoa</taxon>
        <taxon>Chordata</taxon>
        <taxon>Craniata</taxon>
        <taxon>Vertebrata</taxon>
        <taxon>Euteleostomi</taxon>
        <taxon>Actinopterygii</taxon>
        <taxon>Neopterygii</taxon>
        <taxon>Teleostei</taxon>
        <taxon>Neoteleostei</taxon>
        <taxon>Acanthomorphata</taxon>
        <taxon>Ovalentaria</taxon>
        <taxon>Atherinomorphae</taxon>
        <taxon>Cyprinodontiformes</taxon>
        <taxon>Poeciliidae</taxon>
        <taxon>Poeciliinae</taxon>
        <taxon>Xiphophorus</taxon>
    </lineage>
</organism>
<keyword evidence="9" id="KW-0072">Autophagy</keyword>
<name>M4ALF7_XIPMA</name>
<comment type="similarity">
    <text evidence="4">Belongs to the DRAM/TMEM150 family.</text>
</comment>
<dbReference type="eggNOG" id="KOG4320">
    <property type="taxonomic scope" value="Eukaryota"/>
</dbReference>
<keyword evidence="12" id="KW-0968">Cytoplasmic vesicle</keyword>
<dbReference type="GO" id="GO:0000421">
    <property type="term" value="C:autophagosome membrane"/>
    <property type="evidence" value="ECO:0007669"/>
    <property type="project" value="UniProtKB-SubCell"/>
</dbReference>
<evidence type="ECO:0000256" key="11">
    <source>
        <dbReference type="ARBA" id="ARBA00023180"/>
    </source>
</evidence>
<dbReference type="PANTHER" id="PTHR21324">
    <property type="entry name" value="FASTING-INDUCIBLE INTEGRAL MEMBRANE PROTEIN TM6P1-RELATED"/>
    <property type="match status" value="1"/>
</dbReference>
<sequence>MQTVDGITPVAVLHSCCDDVVLQVWSGLVEWDGGSDRGFSVHQVCRKRLWMKRPAAWWLMMTFAPVVSTCGDKPPASCWFSQVCNIGCVLALTFETLRFRHLKDCPKCSSRLNIASFSLGIISSVGLSVTGNFQVSSIKSVHYIGAFLGFAGGLAYLWIQLFLISNRILKSSGFALCSVCSVLLCCLVGFHHSHRYHAAAICEWTLATLFFLLYPLFVFEFADIKCKLTIKSSGCGPHRSAGPQYKPGDSESATPL</sequence>
<feature type="transmembrane region" description="Helical" evidence="15">
    <location>
        <begin position="141"/>
        <end position="159"/>
    </location>
</feature>
<evidence type="ECO:0000259" key="16">
    <source>
        <dbReference type="Pfam" id="PF10277"/>
    </source>
</evidence>
<dbReference type="Pfam" id="PF10277">
    <property type="entry name" value="Frag1"/>
    <property type="match status" value="1"/>
</dbReference>
<dbReference type="GO" id="GO:0005886">
    <property type="term" value="C:plasma membrane"/>
    <property type="evidence" value="ECO:0007669"/>
    <property type="project" value="UniProtKB-SubCell"/>
</dbReference>